<dbReference type="EMBL" id="CM040976">
    <property type="protein sequence ID" value="MCJ8729306.1"/>
    <property type="molecule type" value="Genomic_DNA"/>
</dbReference>
<evidence type="ECO:0000313" key="2">
    <source>
        <dbReference type="Proteomes" id="UP000830395"/>
    </source>
</evidence>
<comment type="caution">
    <text evidence="1">The sequence shown here is derived from an EMBL/GenBank/DDBJ whole genome shotgun (WGS) entry which is preliminary data.</text>
</comment>
<protein>
    <submittedName>
        <fullName evidence="1">Uncharacterized protein</fullName>
    </submittedName>
</protein>
<proteinExistence type="predicted"/>
<sequence>MKLLVATAAPKPLQQSQSQAITVQLPICDPQAISTAPRWHHPQQSKQFFRPSIWGHPQQQRANSTDKNSNQKRGIRMGQAARRSRRGQDHWHLRSSMCSSTESEREREMEREEEIVR</sequence>
<gene>
    <name evidence="1" type="ORF">PDJAM_G00104630</name>
</gene>
<keyword evidence="2" id="KW-1185">Reference proteome</keyword>
<evidence type="ECO:0000313" key="1">
    <source>
        <dbReference type="EMBL" id="MCJ8729306.1"/>
    </source>
</evidence>
<name>A0ACC5Y0U3_9TELE</name>
<dbReference type="Proteomes" id="UP000830395">
    <property type="component" value="Chromosome 2"/>
</dbReference>
<organism evidence="1 2">
    <name type="scientific">Pangasius djambal</name>
    <dbReference type="NCBI Taxonomy" id="1691987"/>
    <lineage>
        <taxon>Eukaryota</taxon>
        <taxon>Metazoa</taxon>
        <taxon>Chordata</taxon>
        <taxon>Craniata</taxon>
        <taxon>Vertebrata</taxon>
        <taxon>Euteleostomi</taxon>
        <taxon>Actinopterygii</taxon>
        <taxon>Neopterygii</taxon>
        <taxon>Teleostei</taxon>
        <taxon>Ostariophysi</taxon>
        <taxon>Siluriformes</taxon>
        <taxon>Pangasiidae</taxon>
        <taxon>Pangasius</taxon>
    </lineage>
</organism>
<accession>A0ACC5Y0U3</accession>
<reference evidence="1" key="1">
    <citation type="submission" date="2020-02" db="EMBL/GenBank/DDBJ databases">
        <title>Genome sequencing of the panga catfish, Pangasius djambal.</title>
        <authorList>
            <person name="Wen M."/>
            <person name="Zahm M."/>
            <person name="Roques C."/>
            <person name="Cabau C."/>
            <person name="Klopp C."/>
            <person name="Donnadieu C."/>
            <person name="Jouanno E."/>
            <person name="Avarre J.-C."/>
            <person name="Campet M."/>
            <person name="Ha T."/>
            <person name="Dugue R."/>
            <person name="Lampietro C."/>
            <person name="Louis A."/>
            <person name="Herpin A."/>
            <person name="Echchiki A."/>
            <person name="Berthelot C."/>
            <person name="Parey E."/>
            <person name="Roest-Crollius H."/>
            <person name="Braasch I."/>
            <person name="Postlethwait J.H."/>
            <person name="Bobe J."/>
            <person name="Montfort J."/>
            <person name="Bouchez O."/>
            <person name="Begum T."/>
            <person name="Schartl M."/>
            <person name="Gustiano R."/>
            <person name="Guiguen Y."/>
        </authorList>
    </citation>
    <scope>NUCLEOTIDE SEQUENCE</scope>
    <source>
        <strain evidence="1">Pdj_M5554</strain>
    </source>
</reference>